<accession>A0A6N6VK85</accession>
<dbReference type="Pfam" id="PF01380">
    <property type="entry name" value="SIS"/>
    <property type="match status" value="1"/>
</dbReference>
<feature type="binding site" evidence="5">
    <location>
        <position position="85"/>
    </location>
    <ligand>
        <name>Zn(2+)</name>
        <dbReference type="ChEBI" id="CHEBI:29105"/>
    </ligand>
</feature>
<dbReference type="PANTHER" id="PTHR42745:SF1">
    <property type="entry name" value="ARABINOSE 5-PHOSPHATE ISOMERASE KDSD"/>
    <property type="match status" value="1"/>
</dbReference>
<dbReference type="InterPro" id="IPR004800">
    <property type="entry name" value="KdsD/KpsF-type"/>
</dbReference>
<evidence type="ECO:0000256" key="2">
    <source>
        <dbReference type="ARBA" id="ARBA00022737"/>
    </source>
</evidence>
<protein>
    <submittedName>
        <fullName evidence="10">KpsF/GutQ family sugar-phosphate isomerase</fullName>
    </submittedName>
</protein>
<feature type="site" description="Catalytically relevant" evidence="6">
    <location>
        <position position="114"/>
    </location>
</feature>
<evidence type="ECO:0000313" key="11">
    <source>
        <dbReference type="Proteomes" id="UP000468901"/>
    </source>
</evidence>
<dbReference type="NCBIfam" id="TIGR00393">
    <property type="entry name" value="kpsF"/>
    <property type="match status" value="1"/>
</dbReference>
<keyword evidence="5" id="KW-0862">Zinc</keyword>
<feature type="site" description="Catalytically relevant" evidence="6">
    <location>
        <position position="62"/>
    </location>
</feature>
<keyword evidence="2" id="KW-0677">Repeat</keyword>
<proteinExistence type="inferred from homology"/>
<dbReference type="RefSeq" id="WP_152215103.1">
    <property type="nucleotide sequence ID" value="NZ_JBAQYD010000171.1"/>
</dbReference>
<dbReference type="Gene3D" id="3.40.50.10490">
    <property type="entry name" value="Glucose-6-phosphate isomerase like protein, domain 1"/>
    <property type="match status" value="1"/>
</dbReference>
<evidence type="ECO:0000256" key="1">
    <source>
        <dbReference type="ARBA" id="ARBA00008165"/>
    </source>
</evidence>
<dbReference type="InterPro" id="IPR000644">
    <property type="entry name" value="CBS_dom"/>
</dbReference>
<dbReference type="Proteomes" id="UP000468901">
    <property type="component" value="Unassembled WGS sequence"/>
</dbReference>
<dbReference type="PANTHER" id="PTHR42745">
    <property type="match status" value="1"/>
</dbReference>
<dbReference type="FunFam" id="3.40.50.10490:FF:000011">
    <property type="entry name" value="Arabinose 5-phosphate isomerase"/>
    <property type="match status" value="1"/>
</dbReference>
<evidence type="ECO:0000256" key="3">
    <source>
        <dbReference type="ARBA" id="ARBA00023122"/>
    </source>
</evidence>
<keyword evidence="5" id="KW-0479">Metal-binding</keyword>
<dbReference type="Pfam" id="PF00571">
    <property type="entry name" value="CBS"/>
    <property type="match status" value="2"/>
</dbReference>
<dbReference type="Gene3D" id="3.10.580.10">
    <property type="entry name" value="CBS-domain"/>
    <property type="match status" value="1"/>
</dbReference>
<dbReference type="SMART" id="SM00116">
    <property type="entry name" value="CBS"/>
    <property type="match status" value="2"/>
</dbReference>
<comment type="similarity">
    <text evidence="1 4">Belongs to the SIS family. GutQ/KpsF subfamily.</text>
</comment>
<organism evidence="10 11">
    <name type="scientific">Parvibaculum sedimenti</name>
    <dbReference type="NCBI Taxonomy" id="2608632"/>
    <lineage>
        <taxon>Bacteria</taxon>
        <taxon>Pseudomonadati</taxon>
        <taxon>Pseudomonadota</taxon>
        <taxon>Alphaproteobacteria</taxon>
        <taxon>Hyphomicrobiales</taxon>
        <taxon>Parvibaculaceae</taxon>
        <taxon>Parvibaculum</taxon>
    </lineage>
</organism>
<dbReference type="GO" id="GO:1901135">
    <property type="term" value="P:carbohydrate derivative metabolic process"/>
    <property type="evidence" value="ECO:0007669"/>
    <property type="project" value="InterPro"/>
</dbReference>
<feature type="domain" description="CBS" evidence="8">
    <location>
        <begin position="277"/>
        <end position="328"/>
    </location>
</feature>
<feature type="site" description="Catalytically relevant" evidence="6">
    <location>
        <position position="155"/>
    </location>
</feature>
<dbReference type="GO" id="GO:0005975">
    <property type="term" value="P:carbohydrate metabolic process"/>
    <property type="evidence" value="ECO:0007669"/>
    <property type="project" value="InterPro"/>
</dbReference>
<dbReference type="PROSITE" id="PS51371">
    <property type="entry name" value="CBS"/>
    <property type="match status" value="2"/>
</dbReference>
<evidence type="ECO:0000256" key="4">
    <source>
        <dbReference type="PIRNR" id="PIRNR004692"/>
    </source>
</evidence>
<gene>
    <name evidence="10" type="ORF">F2P47_05110</name>
</gene>
<keyword evidence="10" id="KW-0413">Isomerase</keyword>
<evidence type="ECO:0000256" key="5">
    <source>
        <dbReference type="PIRSR" id="PIRSR004692-2"/>
    </source>
</evidence>
<dbReference type="InterPro" id="IPR046342">
    <property type="entry name" value="CBS_dom_sf"/>
</dbReference>
<dbReference type="CDD" id="cd04604">
    <property type="entry name" value="CBS_pair_SIS_assoc"/>
    <property type="match status" value="1"/>
</dbReference>
<dbReference type="InterPro" id="IPR046348">
    <property type="entry name" value="SIS_dom_sf"/>
</dbReference>
<dbReference type="GO" id="GO:0097367">
    <property type="term" value="F:carbohydrate derivative binding"/>
    <property type="evidence" value="ECO:0007669"/>
    <property type="project" value="InterPro"/>
</dbReference>
<dbReference type="InterPro" id="IPR001347">
    <property type="entry name" value="SIS_dom"/>
</dbReference>
<dbReference type="GO" id="GO:0019146">
    <property type="term" value="F:arabinose-5-phosphate isomerase activity"/>
    <property type="evidence" value="ECO:0007669"/>
    <property type="project" value="UniProtKB-ARBA"/>
</dbReference>
<dbReference type="PROSITE" id="PS51464">
    <property type="entry name" value="SIS"/>
    <property type="match status" value="1"/>
</dbReference>
<evidence type="ECO:0000256" key="6">
    <source>
        <dbReference type="PIRSR" id="PIRSR004692-3"/>
    </source>
</evidence>
<comment type="caution">
    <text evidence="10">The sequence shown here is derived from an EMBL/GenBank/DDBJ whole genome shotgun (WGS) entry which is preliminary data.</text>
</comment>
<dbReference type="GO" id="GO:0046872">
    <property type="term" value="F:metal ion binding"/>
    <property type="evidence" value="ECO:0007669"/>
    <property type="project" value="UniProtKB-KW"/>
</dbReference>
<dbReference type="CDD" id="cd05014">
    <property type="entry name" value="SIS_Kpsf"/>
    <property type="match status" value="1"/>
</dbReference>
<dbReference type="AlphaFoldDB" id="A0A6N6VK85"/>
<keyword evidence="3 7" id="KW-0129">CBS domain</keyword>
<dbReference type="PIRSF" id="PIRSF004692">
    <property type="entry name" value="KdsD_KpsF"/>
    <property type="match status" value="1"/>
</dbReference>
<feature type="domain" description="SIS" evidence="9">
    <location>
        <begin position="44"/>
        <end position="187"/>
    </location>
</feature>
<feature type="site" description="Catalytically relevant" evidence="6">
    <location>
        <position position="196"/>
    </location>
</feature>
<feature type="domain" description="CBS" evidence="8">
    <location>
        <begin position="212"/>
        <end position="270"/>
    </location>
</feature>
<evidence type="ECO:0000259" key="8">
    <source>
        <dbReference type="PROSITE" id="PS51371"/>
    </source>
</evidence>
<dbReference type="SUPFAM" id="SSF53697">
    <property type="entry name" value="SIS domain"/>
    <property type="match status" value="1"/>
</dbReference>
<evidence type="ECO:0000313" key="10">
    <source>
        <dbReference type="EMBL" id="KAB7741130.1"/>
    </source>
</evidence>
<dbReference type="InterPro" id="IPR035474">
    <property type="entry name" value="SIS_Kpsf"/>
</dbReference>
<dbReference type="EMBL" id="WESC01000004">
    <property type="protein sequence ID" value="KAB7741130.1"/>
    <property type="molecule type" value="Genomic_DNA"/>
</dbReference>
<keyword evidence="11" id="KW-1185">Reference proteome</keyword>
<reference evidence="10 11" key="1">
    <citation type="submission" date="2019-09" db="EMBL/GenBank/DDBJ databases">
        <title>Parvibaculum sedimenti sp. nov., isolated from sediment.</title>
        <authorList>
            <person name="Wang Y."/>
        </authorList>
    </citation>
    <scope>NUCLEOTIDE SEQUENCE [LARGE SCALE GENOMIC DNA]</scope>
    <source>
        <strain evidence="10 11">HXT-9</strain>
    </source>
</reference>
<evidence type="ECO:0000259" key="9">
    <source>
        <dbReference type="PROSITE" id="PS51464"/>
    </source>
</evidence>
<dbReference type="InterPro" id="IPR050986">
    <property type="entry name" value="GutQ/KpsF_isomerases"/>
</dbReference>
<name>A0A6N6VK85_9HYPH</name>
<evidence type="ECO:0000256" key="7">
    <source>
        <dbReference type="PROSITE-ProRule" id="PRU00703"/>
    </source>
</evidence>
<sequence length="328" mass="34615">MSSANKSREPAISSHLASARRTLELEIAGLKALAASLDSGFSEAVDLLYAVEGRIVVTGMGKSGHIGRKIAATLASTGAPAQFVHPAEASHGDLGMITRDDAILALSWSGESAELHSILSYAKRFAIPLIAITAVAKSALARAADIALVLPKAEEACSNTNAPTTSTTMQLALGDALAVALIDRRGFTASDFRIFHPGGKLGAQMRHVGDIMHKAPDLPLAKADTPMTEALIEMSRKSLGCLGIIDDEGKLIGLITDGDLRRHMGADLLEKRVGDIMNRTPKTVPPTMFVSEALNFLNEQKITSLFVVDDGKPVGVVHIHDFLRAGVA</sequence>